<protein>
    <submittedName>
        <fullName evidence="2">Uncharacterized protein</fullName>
    </submittedName>
</protein>
<feature type="compositionally biased region" description="Basic and acidic residues" evidence="1">
    <location>
        <begin position="187"/>
        <end position="225"/>
    </location>
</feature>
<keyword evidence="3" id="KW-1185">Reference proteome</keyword>
<dbReference type="AlphaFoldDB" id="A0A9P5NIF0"/>
<dbReference type="EMBL" id="JADNYJ010000094">
    <property type="protein sequence ID" value="KAF8886708.1"/>
    <property type="molecule type" value="Genomic_DNA"/>
</dbReference>
<name>A0A9P5NIF0_GYMJU</name>
<feature type="region of interest" description="Disordered" evidence="1">
    <location>
        <begin position="172"/>
        <end position="280"/>
    </location>
</feature>
<sequence length="280" mass="31530">MSAIRTMACWSSTAFCPTNSPNKSKAKIFGLTKVTDVLALSSASKWKHFVDLFNLDDFYDSIIGLINENIIRSGVRNCWNGGARSTSREGAAAGTEERSWRRENALKQNYRPHAHTSPIPRQSTPHHFQANNMTFEQASTRVNDRRADDEMEVDDEVDELINEYSHESKKFDAEKAKVLETQGIEGQSKEGRRAEKEGRHAEKEVRHAEKEGLLRETGGNKHAVEPESSIQASKPRHTRSSSKRVLDDNNESELAPANRERTAKGQGTPAKKRRHLSSYV</sequence>
<evidence type="ECO:0000313" key="2">
    <source>
        <dbReference type="EMBL" id="KAF8886708.1"/>
    </source>
</evidence>
<feature type="compositionally biased region" description="Basic residues" evidence="1">
    <location>
        <begin position="270"/>
        <end position="280"/>
    </location>
</feature>
<gene>
    <name evidence="2" type="ORF">CPB84DRAFT_1749900</name>
</gene>
<evidence type="ECO:0000313" key="3">
    <source>
        <dbReference type="Proteomes" id="UP000724874"/>
    </source>
</evidence>
<dbReference type="OrthoDB" id="3160134at2759"/>
<accession>A0A9P5NIF0</accession>
<organism evidence="2 3">
    <name type="scientific">Gymnopilus junonius</name>
    <name type="common">Spectacular rustgill mushroom</name>
    <name type="synonym">Gymnopilus spectabilis subsp. junonius</name>
    <dbReference type="NCBI Taxonomy" id="109634"/>
    <lineage>
        <taxon>Eukaryota</taxon>
        <taxon>Fungi</taxon>
        <taxon>Dikarya</taxon>
        <taxon>Basidiomycota</taxon>
        <taxon>Agaricomycotina</taxon>
        <taxon>Agaricomycetes</taxon>
        <taxon>Agaricomycetidae</taxon>
        <taxon>Agaricales</taxon>
        <taxon>Agaricineae</taxon>
        <taxon>Hymenogastraceae</taxon>
        <taxon>Gymnopilus</taxon>
    </lineage>
</organism>
<dbReference type="Proteomes" id="UP000724874">
    <property type="component" value="Unassembled WGS sequence"/>
</dbReference>
<evidence type="ECO:0000256" key="1">
    <source>
        <dbReference type="SAM" id="MobiDB-lite"/>
    </source>
</evidence>
<proteinExistence type="predicted"/>
<reference evidence="2" key="1">
    <citation type="submission" date="2020-11" db="EMBL/GenBank/DDBJ databases">
        <authorList>
            <consortium name="DOE Joint Genome Institute"/>
            <person name="Ahrendt S."/>
            <person name="Riley R."/>
            <person name="Andreopoulos W."/>
            <person name="LaButti K."/>
            <person name="Pangilinan J."/>
            <person name="Ruiz-duenas F.J."/>
            <person name="Barrasa J.M."/>
            <person name="Sanchez-Garcia M."/>
            <person name="Camarero S."/>
            <person name="Miyauchi S."/>
            <person name="Serrano A."/>
            <person name="Linde D."/>
            <person name="Babiker R."/>
            <person name="Drula E."/>
            <person name="Ayuso-Fernandez I."/>
            <person name="Pacheco R."/>
            <person name="Padilla G."/>
            <person name="Ferreira P."/>
            <person name="Barriuso J."/>
            <person name="Kellner H."/>
            <person name="Castanera R."/>
            <person name="Alfaro M."/>
            <person name="Ramirez L."/>
            <person name="Pisabarro A.G."/>
            <person name="Kuo A."/>
            <person name="Tritt A."/>
            <person name="Lipzen A."/>
            <person name="He G."/>
            <person name="Yan M."/>
            <person name="Ng V."/>
            <person name="Cullen D."/>
            <person name="Martin F."/>
            <person name="Rosso M.-N."/>
            <person name="Henrissat B."/>
            <person name="Hibbett D."/>
            <person name="Martinez A.T."/>
            <person name="Grigoriev I.V."/>
        </authorList>
    </citation>
    <scope>NUCLEOTIDE SEQUENCE</scope>
    <source>
        <strain evidence="2">AH 44721</strain>
    </source>
</reference>
<comment type="caution">
    <text evidence="2">The sequence shown here is derived from an EMBL/GenBank/DDBJ whole genome shotgun (WGS) entry which is preliminary data.</text>
</comment>